<reference evidence="3 4" key="1">
    <citation type="journal article" date="2012" name="Genet. Mol. Biol.">
        <title>Analysis of 16S rRNA and mxaF genes revealing insights into Methylobacterium niche-specific plant association.</title>
        <authorList>
            <person name="Dourado M.N."/>
            <person name="Andreote F.D."/>
            <person name="Dini-Andreote F."/>
            <person name="Conti R."/>
            <person name="Araujo J.M."/>
            <person name="Araujo W.L."/>
        </authorList>
    </citation>
    <scope>NUCLEOTIDE SEQUENCE [LARGE SCALE GENOMIC DNA]</scope>
    <source>
        <strain evidence="3 4">SR1.6/4</strain>
    </source>
</reference>
<evidence type="ECO:0000313" key="4">
    <source>
        <dbReference type="Proteomes" id="UP001349262"/>
    </source>
</evidence>
<feature type="compositionally biased region" description="Basic and acidic residues" evidence="2">
    <location>
        <begin position="175"/>
        <end position="186"/>
    </location>
</feature>
<comment type="caution">
    <text evidence="3">The sequence shown here is derived from an EMBL/GenBank/DDBJ whole genome shotgun (WGS) entry which is preliminary data.</text>
</comment>
<dbReference type="InterPro" id="IPR008807">
    <property type="entry name" value="ROS_MUCR"/>
</dbReference>
<protein>
    <recommendedName>
        <fullName evidence="5">MucR family transcriptional regulator</fullName>
    </recommendedName>
</protein>
<sequence>MLSCTARVVSAYAAGNKLTQHELAQAIALVAEAFAAAEQTTIVPQPPTRLTPEELRNSIYLGDIAARKPRRLTQAEIEVSIQDAYLISFENGLTYHMMRRHLTTMGMTPDEYRAKWGLPEDYPVVAPQFTRRRQHLAKRMSLGNHERPPPPPRKDKRKFRLEGGVWITNNPADAASRDRSADDPERQNPVPLGTGMMVTPEVAALAMAPQQKKPRASRHGGDGNA</sequence>
<evidence type="ECO:0000256" key="1">
    <source>
        <dbReference type="ARBA" id="ARBA00007031"/>
    </source>
</evidence>
<accession>A0ABU7TAA3</accession>
<evidence type="ECO:0000313" key="3">
    <source>
        <dbReference type="EMBL" id="MEE7457582.1"/>
    </source>
</evidence>
<dbReference type="Proteomes" id="UP001349262">
    <property type="component" value="Unassembled WGS sequence"/>
</dbReference>
<dbReference type="Gene3D" id="1.10.10.1550">
    <property type="entry name" value="ROS/MUCR transcriptional regulator protein"/>
    <property type="match status" value="1"/>
</dbReference>
<evidence type="ECO:0008006" key="5">
    <source>
        <dbReference type="Google" id="ProtNLM"/>
    </source>
</evidence>
<dbReference type="InterPro" id="IPR041920">
    <property type="entry name" value="ROS/MUCR_sf"/>
</dbReference>
<dbReference type="EMBL" id="MLBY01000004">
    <property type="protein sequence ID" value="MEE7457582.1"/>
    <property type="molecule type" value="Genomic_DNA"/>
</dbReference>
<name>A0ABU7TAA3_9HYPH</name>
<keyword evidence="4" id="KW-1185">Reference proteome</keyword>
<organism evidence="3 4">
    <name type="scientific">Methylobacterium radiotolerans</name>
    <dbReference type="NCBI Taxonomy" id="31998"/>
    <lineage>
        <taxon>Bacteria</taxon>
        <taxon>Pseudomonadati</taxon>
        <taxon>Pseudomonadota</taxon>
        <taxon>Alphaproteobacteria</taxon>
        <taxon>Hyphomicrobiales</taxon>
        <taxon>Methylobacteriaceae</taxon>
        <taxon>Methylobacterium</taxon>
    </lineage>
</organism>
<proteinExistence type="inferred from homology"/>
<comment type="similarity">
    <text evidence="1">Belongs to the ros/MucR family.</text>
</comment>
<gene>
    <name evidence="3" type="ORF">MRSR164_12580</name>
</gene>
<dbReference type="Pfam" id="PF05443">
    <property type="entry name" value="ROS_MUCR"/>
    <property type="match status" value="1"/>
</dbReference>
<evidence type="ECO:0000256" key="2">
    <source>
        <dbReference type="SAM" id="MobiDB-lite"/>
    </source>
</evidence>
<feature type="region of interest" description="Disordered" evidence="2">
    <location>
        <begin position="139"/>
        <end position="225"/>
    </location>
</feature>